<proteinExistence type="predicted"/>
<feature type="region of interest" description="Disordered" evidence="1">
    <location>
        <begin position="84"/>
        <end position="110"/>
    </location>
</feature>
<gene>
    <name evidence="2" type="ORF">CCE02nite_33240</name>
</gene>
<evidence type="ECO:0000313" key="2">
    <source>
        <dbReference type="EMBL" id="GED11325.1"/>
    </source>
</evidence>
<sequence>MTTEHQTMRQRVAAINCHPAQLEGEQRAALEERIRRRLPGYPDQYVTQYANGDADFALWLALVDLRLTRQIWLTHRDIADRPWRDDYDAGRDPIDAADEAAEAEAGQLFD</sequence>
<evidence type="ECO:0000256" key="1">
    <source>
        <dbReference type="SAM" id="MobiDB-lite"/>
    </source>
</evidence>
<dbReference type="EMBL" id="BJNZ01000027">
    <property type="protein sequence ID" value="GED11325.1"/>
    <property type="molecule type" value="Genomic_DNA"/>
</dbReference>
<dbReference type="Proteomes" id="UP000316659">
    <property type="component" value="Unassembled WGS sequence"/>
</dbReference>
<comment type="caution">
    <text evidence="2">The sequence shown here is derived from an EMBL/GenBank/DDBJ whole genome shotgun (WGS) entry which is preliminary data.</text>
</comment>
<dbReference type="AlphaFoldDB" id="A0A4Y4E5V9"/>
<feature type="compositionally biased region" description="Basic and acidic residues" evidence="1">
    <location>
        <begin position="84"/>
        <end position="94"/>
    </location>
</feature>
<dbReference type="RefSeq" id="WP_141390749.1">
    <property type="nucleotide sequence ID" value="NZ_BJNZ01000027.1"/>
</dbReference>
<accession>A0A4Y4E5V9</accession>
<evidence type="ECO:0000313" key="3">
    <source>
        <dbReference type="Proteomes" id="UP000316659"/>
    </source>
</evidence>
<organism evidence="2 3">
    <name type="scientific">Cellulosimicrobium cellulans</name>
    <name type="common">Arthrobacter luteus</name>
    <dbReference type="NCBI Taxonomy" id="1710"/>
    <lineage>
        <taxon>Bacteria</taxon>
        <taxon>Bacillati</taxon>
        <taxon>Actinomycetota</taxon>
        <taxon>Actinomycetes</taxon>
        <taxon>Micrococcales</taxon>
        <taxon>Promicromonosporaceae</taxon>
        <taxon>Cellulosimicrobium</taxon>
    </lineage>
</organism>
<protein>
    <submittedName>
        <fullName evidence="2">Uncharacterized protein</fullName>
    </submittedName>
</protein>
<name>A0A4Y4E5V9_CELCE</name>
<reference evidence="2 3" key="1">
    <citation type="submission" date="2019-06" db="EMBL/GenBank/DDBJ databases">
        <title>Whole genome shotgun sequence of Cellulosimicrobium cellulans NBRC 15516.</title>
        <authorList>
            <person name="Hosoyama A."/>
            <person name="Uohara A."/>
            <person name="Ohji S."/>
            <person name="Ichikawa N."/>
        </authorList>
    </citation>
    <scope>NUCLEOTIDE SEQUENCE [LARGE SCALE GENOMIC DNA]</scope>
    <source>
        <strain evidence="2 3">NBRC 15516</strain>
    </source>
</reference>